<evidence type="ECO:0000256" key="1">
    <source>
        <dbReference type="ARBA" id="ARBA00022679"/>
    </source>
</evidence>
<feature type="domain" description="N-acetyltransferase" evidence="4">
    <location>
        <begin position="48"/>
        <end position="131"/>
    </location>
</feature>
<dbReference type="PANTHER" id="PTHR43792:SF8">
    <property type="entry name" value="[RIBOSOMAL PROTEIN US5]-ALANINE N-ACETYLTRANSFERASE"/>
    <property type="match status" value="1"/>
</dbReference>
<evidence type="ECO:0000313" key="6">
    <source>
        <dbReference type="Proteomes" id="UP000809431"/>
    </source>
</evidence>
<dbReference type="InterPro" id="IPR016181">
    <property type="entry name" value="Acyl_CoA_acyltransferase"/>
</dbReference>
<protein>
    <submittedName>
        <fullName evidence="5">GNAT family N-acetyltransferase</fullName>
    </submittedName>
</protein>
<evidence type="ECO:0000256" key="2">
    <source>
        <dbReference type="ARBA" id="ARBA00023315"/>
    </source>
</evidence>
<comment type="similarity">
    <text evidence="3">Belongs to the acetyltransferase family. RimJ subfamily.</text>
</comment>
<keyword evidence="1" id="KW-0808">Transferase</keyword>
<gene>
    <name evidence="5" type="ORF">JMJ54_11990</name>
</gene>
<dbReference type="InterPro" id="IPR000182">
    <property type="entry name" value="GNAT_dom"/>
</dbReference>
<reference evidence="5 6" key="1">
    <citation type="submission" date="2021-01" db="EMBL/GenBank/DDBJ databases">
        <title>Draft Genome Sequence and Polyhydroxyalkanoate Biosynthetic Potential of Jeongeupia naejangsanensis Type Strain DSM 24253.</title>
        <authorList>
            <person name="Turrini P."/>
            <person name="Artuso I."/>
            <person name="Lugli G.A."/>
            <person name="Frangipani E."/>
            <person name="Ventura M."/>
            <person name="Visca P."/>
        </authorList>
    </citation>
    <scope>NUCLEOTIDE SEQUENCE [LARGE SCALE GENOMIC DNA]</scope>
    <source>
        <strain evidence="5 6">DSM 24253</strain>
    </source>
</reference>
<dbReference type="PANTHER" id="PTHR43792">
    <property type="entry name" value="GNAT FAMILY, PUTATIVE (AFU_ORTHOLOGUE AFUA_3G00765)-RELATED-RELATED"/>
    <property type="match status" value="1"/>
</dbReference>
<keyword evidence="6" id="KW-1185">Reference proteome</keyword>
<organism evidence="5 6">
    <name type="scientific">Jeongeupia naejangsanensis</name>
    <dbReference type="NCBI Taxonomy" id="613195"/>
    <lineage>
        <taxon>Bacteria</taxon>
        <taxon>Pseudomonadati</taxon>
        <taxon>Pseudomonadota</taxon>
        <taxon>Betaproteobacteria</taxon>
        <taxon>Neisseriales</taxon>
        <taxon>Chitinibacteraceae</taxon>
        <taxon>Jeongeupia</taxon>
    </lineage>
</organism>
<proteinExistence type="inferred from homology"/>
<accession>A0ABS2BLS0</accession>
<evidence type="ECO:0000259" key="4">
    <source>
        <dbReference type="Pfam" id="PF13302"/>
    </source>
</evidence>
<dbReference type="EMBL" id="JAESND010000005">
    <property type="protein sequence ID" value="MBM3116553.1"/>
    <property type="molecule type" value="Genomic_DNA"/>
</dbReference>
<comment type="caution">
    <text evidence="5">The sequence shown here is derived from an EMBL/GenBank/DDBJ whole genome shotgun (WGS) entry which is preliminary data.</text>
</comment>
<evidence type="ECO:0000256" key="3">
    <source>
        <dbReference type="ARBA" id="ARBA00038502"/>
    </source>
</evidence>
<dbReference type="Gene3D" id="3.40.630.30">
    <property type="match status" value="1"/>
</dbReference>
<sequence>MSLPTLLTPRLILRPFGDGDAGVLAALPLPGGTAGYLRELRRGELFGGATGMAICRRSDRQTVGCVGARFERDEAHVGLWLLPAACGNGFGVEAGRAFIDRLFTQHSPRVLLARTLRSDGAAARVLTRLGFDLDTSGDVQLGWRLRRLSWSVAQTSGGL</sequence>
<dbReference type="Proteomes" id="UP000809431">
    <property type="component" value="Unassembled WGS sequence"/>
</dbReference>
<dbReference type="SUPFAM" id="SSF55729">
    <property type="entry name" value="Acyl-CoA N-acyltransferases (Nat)"/>
    <property type="match status" value="1"/>
</dbReference>
<evidence type="ECO:0000313" key="5">
    <source>
        <dbReference type="EMBL" id="MBM3116553.1"/>
    </source>
</evidence>
<dbReference type="Pfam" id="PF13302">
    <property type="entry name" value="Acetyltransf_3"/>
    <property type="match status" value="1"/>
</dbReference>
<dbReference type="RefSeq" id="WP_203538795.1">
    <property type="nucleotide sequence ID" value="NZ_JAESND010000005.1"/>
</dbReference>
<dbReference type="InterPro" id="IPR051531">
    <property type="entry name" value="N-acetyltransferase"/>
</dbReference>
<keyword evidence="2" id="KW-0012">Acyltransferase</keyword>
<name>A0ABS2BLS0_9NEIS</name>